<keyword evidence="5" id="KW-0378">Hydrolase</keyword>
<dbReference type="Gene3D" id="3.40.50.1000">
    <property type="entry name" value="HAD superfamily/HAD-like"/>
    <property type="match status" value="1"/>
</dbReference>
<feature type="transmembrane region" description="Helical" evidence="12">
    <location>
        <begin position="1469"/>
        <end position="1490"/>
    </location>
</feature>
<evidence type="ECO:0000256" key="1">
    <source>
        <dbReference type="ARBA" id="ARBA00004123"/>
    </source>
</evidence>
<feature type="binding site" evidence="10">
    <location>
        <position position="806"/>
    </location>
    <ligand>
        <name>substrate</name>
    </ligand>
</feature>
<comment type="caution">
    <text evidence="14">The sequence shown here is derived from an EMBL/GenBank/DDBJ whole genome shotgun (WGS) entry which is preliminary data.</text>
</comment>
<accession>A0A7J6N309</accession>
<dbReference type="GO" id="GO:0017005">
    <property type="term" value="F:3'-tyrosyl-DNA phosphodiesterase activity"/>
    <property type="evidence" value="ECO:0007669"/>
    <property type="project" value="TreeGrafter"/>
</dbReference>
<evidence type="ECO:0000256" key="7">
    <source>
        <dbReference type="ARBA" id="ARBA00023204"/>
    </source>
</evidence>
<keyword evidence="7" id="KW-0234">DNA repair</keyword>
<dbReference type="PROSITE" id="PS50035">
    <property type="entry name" value="PLD"/>
    <property type="match status" value="1"/>
</dbReference>
<evidence type="ECO:0000256" key="6">
    <source>
        <dbReference type="ARBA" id="ARBA00022839"/>
    </source>
</evidence>
<sequence length="1512" mass="168200">MLPASKSTSLFRLRKIEDIPNLTIPQLSSVVSKAVENKHTDRAFWYLLALRVQRLSTILTPQDYCHLMGGIATSDSIHKDAPLRSVMGSLIDSASKKLQLFSPSQVAILAEISANISLYRESLFTGILPVWSAKRSFVDCESVLRICRAYTKLNVLDEEVLNEVVRYVKNNAFEMSTEDLCDVLDAFAFLSHRSKSLVDCVVVALTKSSQTCHGFTDNQIAITATQASRTLVAFARMNFYSKKLTRVCINALIQAHEDNVLRIGDITRSIEAFTIRPDNSMAELLMPVAATSSYIGRLSPPQIALFGYWAAHTNIPHEFNWKVWRKGFARKWDSMTAGALVNCIETISSTKHVSPVNHKLGDVIEKAIVRRHDAFDESHITRIFENCLDIISRQAALVLCSALCKLMPEVTMVSLQWEAAVLPSKPSCYAATCDKFAITGSGEWIPFSHKDNILIESAFTAQNEVKISSGRVVDFTLLQQRNSRTGRIYSNKLKNGESVDTDDEVGFADVIGEKSTIKSVFLSSFGTDIEWLLQYFAFSTPIILVDDYDKKRGEKADIQQPFGEVWPSFRVIHPFFESGGQYDSGTMHAKLIIIEREDTLRICISSSNLTPQDWEGVSQCIWLADFITSYQETPSMKRVKVDESPSFGEQLARFIKAFFRTIKDGPALVDHWSDLLTGTKFSVKLPPGIQLVASAPGYWKGDDCYDWGHMRLRKLLSEAPSEEVLFQCSSIGFLPSNFLSDFSKSLNCRTDRVKVAWPLYDVAMWKKGCNFLRFPSKHFEGGQFPVRVLTPLWLPAKRKKYLCHSKVILSLPNDDWIYMGSHNLSQSAWGRLVMNGTALQVASYELGVFITREASNDIRSRLPFVPPSHKQGCKPWPSGQLPWLPDLFSTRVFLDEVSNDTDDELLIESLRSSHAWSMSHGLCITESPEPLGGCLSKLDASQILVVYIVPSLDNPGNQMVDEYVCNTLLQPTDVFKPLVLVLDGSCPHWHIQHVRCHYHIKNLPAIIALDNEGSSIGEFCGESEILQLESFQEIEKEYASRRLALRIESQANTKSFIPSWKWVKTQGFNLLCFDVDGTITQSNTTTTLAPGVAEFFTNLQHGTRVALVTNQGAVGLRYWMESGHFGKPNTLPDSTKVQARLSKVREQLLSIAPNLAIRIYVAYRYQSKSDPSTGKVANWGPCPNWAKSDERWSKEWRKPNPGMLLSAMEWAGATRLKDLLPSTALSSASLGHGGGGYNAMEKGISIGSFFMTALNAMITVGLSVPFMFTTAGWLSLLFQVIAATAIFLCVLLVRSCLEDPKIKRYGEEQHVPVFEREYTFLAGYCGGKAGRMTVTTVVSLEFFFTLAANIIAIGTCANMLVKELSIDIWIIIFAALSLSFVLLPWFNQISHVMGILGAFGAVLGAALWVASSIMILPDTNIEANLVPKAPYPSNLITALGIAVFSSGAAPSLPPFYGVVQNASAKKIDLCILLAQVISVLYVFMLGIAGMQICDGACEQFYLVDLLGNQWKE</sequence>
<feature type="active site" description="Proton donor/acceptor" evidence="9">
    <location>
        <position position="804"/>
    </location>
</feature>
<comment type="subcellular location">
    <subcellularLocation>
        <location evidence="1">Nucleus</location>
    </subcellularLocation>
</comment>
<evidence type="ECO:0000256" key="5">
    <source>
        <dbReference type="ARBA" id="ARBA00022801"/>
    </source>
</evidence>
<feature type="transmembrane region" description="Helical" evidence="12">
    <location>
        <begin position="1435"/>
        <end position="1457"/>
    </location>
</feature>
<feature type="active site" description="Nucleophile" evidence="9">
    <location>
        <position position="588"/>
    </location>
</feature>
<proteinExistence type="inferred from homology"/>
<feature type="transmembrane region" description="Helical" evidence="12">
    <location>
        <begin position="1274"/>
        <end position="1293"/>
    </location>
</feature>
<dbReference type="InterPro" id="IPR023214">
    <property type="entry name" value="HAD_sf"/>
</dbReference>
<dbReference type="GO" id="GO:0003690">
    <property type="term" value="F:double-stranded DNA binding"/>
    <property type="evidence" value="ECO:0007669"/>
    <property type="project" value="TreeGrafter"/>
</dbReference>
<evidence type="ECO:0000256" key="9">
    <source>
        <dbReference type="PIRSR" id="PIRSR610347-1"/>
    </source>
</evidence>
<organism evidence="14 15">
    <name type="scientific">Perkinsus chesapeaki</name>
    <name type="common">Clam parasite</name>
    <name type="synonym">Perkinsus andrewsi</name>
    <dbReference type="NCBI Taxonomy" id="330153"/>
    <lineage>
        <taxon>Eukaryota</taxon>
        <taxon>Sar</taxon>
        <taxon>Alveolata</taxon>
        <taxon>Perkinsozoa</taxon>
        <taxon>Perkinsea</taxon>
        <taxon>Perkinsida</taxon>
        <taxon>Perkinsidae</taxon>
        <taxon>Perkinsus</taxon>
    </lineage>
</organism>
<keyword evidence="8" id="KW-0539">Nucleus</keyword>
<comment type="similarity">
    <text evidence="2">Belongs to the tyrosyl-DNA phosphodiesterase family.</text>
</comment>
<dbReference type="OrthoDB" id="47785at2759"/>
<evidence type="ECO:0000256" key="2">
    <source>
        <dbReference type="ARBA" id="ARBA00010205"/>
    </source>
</evidence>
<evidence type="ECO:0000256" key="11">
    <source>
        <dbReference type="PIRSR" id="PIRSR610347-3"/>
    </source>
</evidence>
<feature type="binding site" evidence="10">
    <location>
        <position position="590"/>
    </location>
    <ligand>
        <name>substrate</name>
    </ligand>
</feature>
<evidence type="ECO:0000256" key="8">
    <source>
        <dbReference type="ARBA" id="ARBA00023242"/>
    </source>
</evidence>
<keyword evidence="6" id="KW-0269">Exonuclease</keyword>
<dbReference type="GO" id="GO:0005634">
    <property type="term" value="C:nucleus"/>
    <property type="evidence" value="ECO:0007669"/>
    <property type="project" value="UniProtKB-SubCell"/>
</dbReference>
<dbReference type="CDD" id="cd09122">
    <property type="entry name" value="PLDc_Tdp1_1"/>
    <property type="match status" value="1"/>
</dbReference>
<keyword evidence="3" id="KW-0540">Nuclease</keyword>
<evidence type="ECO:0000256" key="3">
    <source>
        <dbReference type="ARBA" id="ARBA00022722"/>
    </source>
</evidence>
<keyword evidence="12" id="KW-0472">Membrane</keyword>
<dbReference type="PANTHER" id="PTHR12415:SF0">
    <property type="entry name" value="TYROSYL-DNA PHOSPHODIESTERASE 1"/>
    <property type="match status" value="1"/>
</dbReference>
<evidence type="ECO:0000313" key="15">
    <source>
        <dbReference type="Proteomes" id="UP000591131"/>
    </source>
</evidence>
<evidence type="ECO:0000256" key="10">
    <source>
        <dbReference type="PIRSR" id="PIRSR610347-2"/>
    </source>
</evidence>
<keyword evidence="12" id="KW-0812">Transmembrane</keyword>
<evidence type="ECO:0000313" key="14">
    <source>
        <dbReference type="EMBL" id="KAF4677967.1"/>
    </source>
</evidence>
<dbReference type="InterPro" id="IPR010347">
    <property type="entry name" value="Tdp1"/>
</dbReference>
<dbReference type="GO" id="GO:0006281">
    <property type="term" value="P:DNA repair"/>
    <property type="evidence" value="ECO:0007669"/>
    <property type="project" value="UniProtKB-KW"/>
</dbReference>
<dbReference type="InterPro" id="IPR001736">
    <property type="entry name" value="PLipase_D/transphosphatidylase"/>
</dbReference>
<dbReference type="GO" id="GO:0003697">
    <property type="term" value="F:single-stranded DNA binding"/>
    <property type="evidence" value="ECO:0007669"/>
    <property type="project" value="TreeGrafter"/>
</dbReference>
<feature type="domain" description="PLD phosphodiesterase" evidence="13">
    <location>
        <begin position="583"/>
        <end position="613"/>
    </location>
</feature>
<gene>
    <name evidence="14" type="ORF">FOL47_008071</name>
</gene>
<dbReference type="SUPFAM" id="SSF56784">
    <property type="entry name" value="HAD-like"/>
    <property type="match status" value="1"/>
</dbReference>
<evidence type="ECO:0000259" key="13">
    <source>
        <dbReference type="PROSITE" id="PS50035"/>
    </source>
</evidence>
<keyword evidence="15" id="KW-1185">Reference proteome</keyword>
<feature type="site" description="Interaction with DNA" evidence="11">
    <location>
        <position position="825"/>
    </location>
</feature>
<dbReference type="Gene3D" id="3.30.870.10">
    <property type="entry name" value="Endonuclease Chain A"/>
    <property type="match status" value="2"/>
</dbReference>
<name>A0A7J6N309_PERCH</name>
<feature type="transmembrane region" description="Helical" evidence="12">
    <location>
        <begin position="1366"/>
        <end position="1386"/>
    </location>
</feature>
<dbReference type="Proteomes" id="UP000591131">
    <property type="component" value="Unassembled WGS sequence"/>
</dbReference>
<keyword evidence="4" id="KW-0227">DNA damage</keyword>
<dbReference type="GO" id="GO:0004527">
    <property type="term" value="F:exonuclease activity"/>
    <property type="evidence" value="ECO:0007669"/>
    <property type="project" value="UniProtKB-KW"/>
</dbReference>
<dbReference type="Pfam" id="PF06087">
    <property type="entry name" value="Tyr-DNA_phospho"/>
    <property type="match status" value="1"/>
</dbReference>
<dbReference type="InterPro" id="IPR036412">
    <property type="entry name" value="HAD-like_sf"/>
</dbReference>
<dbReference type="EMBL" id="JAAPAO010000005">
    <property type="protein sequence ID" value="KAF4677967.1"/>
    <property type="molecule type" value="Genomic_DNA"/>
</dbReference>
<evidence type="ECO:0000256" key="4">
    <source>
        <dbReference type="ARBA" id="ARBA00022763"/>
    </source>
</evidence>
<keyword evidence="12" id="KW-1133">Transmembrane helix</keyword>
<dbReference type="PANTHER" id="PTHR12415">
    <property type="entry name" value="TYROSYL-DNA PHOSPHODIESTERASE 1"/>
    <property type="match status" value="1"/>
</dbReference>
<protein>
    <recommendedName>
        <fullName evidence="13">PLD phosphodiesterase domain-containing protein</fullName>
    </recommendedName>
</protein>
<feature type="transmembrane region" description="Helical" evidence="12">
    <location>
        <begin position="1393"/>
        <end position="1415"/>
    </location>
</feature>
<feature type="transmembrane region" description="Helical" evidence="12">
    <location>
        <begin position="1338"/>
        <end position="1360"/>
    </location>
</feature>
<evidence type="ECO:0000256" key="12">
    <source>
        <dbReference type="SAM" id="Phobius"/>
    </source>
</evidence>
<reference evidence="14 15" key="1">
    <citation type="submission" date="2020-04" db="EMBL/GenBank/DDBJ databases">
        <title>Perkinsus chesapeaki whole genome sequence.</title>
        <authorList>
            <person name="Bogema D.R."/>
        </authorList>
    </citation>
    <scope>NUCLEOTIDE SEQUENCE [LARGE SCALE GENOMIC DNA]</scope>
    <source>
        <strain evidence="14">ATCC PRA-425</strain>
    </source>
</reference>
<dbReference type="SUPFAM" id="SSF56024">
    <property type="entry name" value="Phospholipase D/nuclease"/>
    <property type="match status" value="2"/>
</dbReference>